<name>Q0B249_BURCM</name>
<dbReference type="AlphaFoldDB" id="Q0B249"/>
<dbReference type="KEGG" id="bam:Bamb_6230"/>
<sequence>MILPEDVRFHTPVDVSYDWAETNFFSVYVPEANITAWVYTIARPGIGAFVADVSMIDSLGRTSLEALYVDFQQHLPMPERLEHYELPNGLSVRTMNEPRDYQVDYVGVDGTELHWTVRGLMEPYDIHDKSMDPLACADVDTTGFGAAYANHFDMTVHVTGTLKVRGRIHEVDCVSTMDHSWGPRNERGLRPMGWVNASFSRSLAFQTIWTFEPFADGWHQFKLAHGYAFVDGKVRGLVSGRQRAVRRGAFPFSYEQVLVDVDEVEHHLLGVPVAQHPWACYSNTMPVLSMMRWFYKGQEGYGQAQENWPLDKFTGLGIRS</sequence>
<organism evidence="2 3">
    <name type="scientific">Burkholderia ambifaria (strain ATCC BAA-244 / DSM 16087 / CCUG 44356 / LMG 19182 / AMMD)</name>
    <name type="common">Burkholderia cepacia (strain AMMD)</name>
    <dbReference type="NCBI Taxonomy" id="339670"/>
    <lineage>
        <taxon>Bacteria</taxon>
        <taxon>Pseudomonadati</taxon>
        <taxon>Pseudomonadota</taxon>
        <taxon>Betaproteobacteria</taxon>
        <taxon>Burkholderiales</taxon>
        <taxon>Burkholderiaceae</taxon>
        <taxon>Burkholderia</taxon>
        <taxon>Burkholderia cepacia complex</taxon>
    </lineage>
</organism>
<evidence type="ECO:0000313" key="2">
    <source>
        <dbReference type="EMBL" id="ABI91774.1"/>
    </source>
</evidence>
<keyword evidence="3" id="KW-1185">Reference proteome</keyword>
<dbReference type="InterPro" id="IPR055493">
    <property type="entry name" value="DUF7065"/>
</dbReference>
<dbReference type="eggNOG" id="ENOG502Z9BX">
    <property type="taxonomic scope" value="Bacteria"/>
</dbReference>
<dbReference type="GeneID" id="93088557"/>
<dbReference type="Pfam" id="PF23213">
    <property type="entry name" value="DUF7065"/>
    <property type="match status" value="1"/>
</dbReference>
<dbReference type="RefSeq" id="WP_011661103.1">
    <property type="nucleotide sequence ID" value="NC_008392.1"/>
</dbReference>
<evidence type="ECO:0000313" key="3">
    <source>
        <dbReference type="Proteomes" id="UP000000662"/>
    </source>
</evidence>
<feature type="domain" description="DUF7065" evidence="1">
    <location>
        <begin position="146"/>
        <end position="184"/>
    </location>
</feature>
<reference evidence="2" key="1">
    <citation type="submission" date="2006-08" db="EMBL/GenBank/DDBJ databases">
        <title>Complete sequence of Chromosome 3 of Burkholderia cepacia AMMD.</title>
        <authorList>
            <consortium name="US DOE Joint Genome Institute"/>
            <person name="Copeland A."/>
            <person name="Lucas S."/>
            <person name="Lapidus A."/>
            <person name="Barry K."/>
            <person name="Detter J.C."/>
            <person name="Glavina del Rio T."/>
            <person name="Hammon N."/>
            <person name="Israni S."/>
            <person name="Pitluck S."/>
            <person name="Bruce D."/>
            <person name="Chain P."/>
            <person name="Malfatti S."/>
            <person name="Shin M."/>
            <person name="Vergez L."/>
            <person name="Schmutz J."/>
            <person name="Larimer F."/>
            <person name="Land M."/>
            <person name="Hauser L."/>
            <person name="Kyrpides N."/>
            <person name="Kim E."/>
            <person name="Parke J."/>
            <person name="Coenye T."/>
            <person name="Konstantinidis K."/>
            <person name="Ramette A."/>
            <person name="Tiedje J."/>
            <person name="Richardson P."/>
        </authorList>
    </citation>
    <scope>NUCLEOTIDE SEQUENCE</scope>
    <source>
        <strain evidence="2">AMMD</strain>
    </source>
</reference>
<protein>
    <recommendedName>
        <fullName evidence="1">DUF7065 domain-containing protein</fullName>
    </recommendedName>
</protein>
<dbReference type="Proteomes" id="UP000000662">
    <property type="component" value="Chromosome 3"/>
</dbReference>
<evidence type="ECO:0000259" key="1">
    <source>
        <dbReference type="Pfam" id="PF23213"/>
    </source>
</evidence>
<dbReference type="PATRIC" id="fig|339670.21.peg.6095"/>
<proteinExistence type="predicted"/>
<accession>Q0B249</accession>
<dbReference type="EMBL" id="CP000442">
    <property type="protein sequence ID" value="ABI91774.1"/>
    <property type="molecule type" value="Genomic_DNA"/>
</dbReference>
<gene>
    <name evidence="2" type="ordered locus">Bamb_6230</name>
</gene>